<keyword evidence="2" id="KW-0472">Membrane</keyword>
<keyword evidence="2" id="KW-1133">Transmembrane helix</keyword>
<comment type="caution">
    <text evidence="3">The sequence shown here is derived from an EMBL/GenBank/DDBJ whole genome shotgun (WGS) entry which is preliminary data.</text>
</comment>
<feature type="region of interest" description="Disordered" evidence="1">
    <location>
        <begin position="1"/>
        <end position="32"/>
    </location>
</feature>
<evidence type="ECO:0000256" key="1">
    <source>
        <dbReference type="SAM" id="MobiDB-lite"/>
    </source>
</evidence>
<feature type="transmembrane region" description="Helical" evidence="2">
    <location>
        <begin position="39"/>
        <end position="59"/>
    </location>
</feature>
<evidence type="ECO:0000313" key="3">
    <source>
        <dbReference type="EMBL" id="MEJ8823757.1"/>
    </source>
</evidence>
<evidence type="ECO:0000313" key="4">
    <source>
        <dbReference type="Proteomes" id="UP001363010"/>
    </source>
</evidence>
<feature type="compositionally biased region" description="Polar residues" evidence="1">
    <location>
        <begin position="1"/>
        <end position="19"/>
    </location>
</feature>
<sequence>MSRMQHPSTDPQTFSSFVSLNRADRTHQPKEAPLSKERIASFVIAGIVAAIAICMLLAAR</sequence>
<accession>A0ABU8W172</accession>
<reference evidence="3 4" key="1">
    <citation type="submission" date="2024-03" db="EMBL/GenBank/DDBJ databases">
        <title>Novel species of the genus Variovorax.</title>
        <authorList>
            <person name="Liu Q."/>
            <person name="Xin Y.-H."/>
        </authorList>
    </citation>
    <scope>NUCLEOTIDE SEQUENCE [LARGE SCALE GENOMIC DNA]</scope>
    <source>
        <strain evidence="3 4">KACC 18501</strain>
    </source>
</reference>
<protein>
    <submittedName>
        <fullName evidence="3">Uncharacterized protein</fullName>
    </submittedName>
</protein>
<evidence type="ECO:0000256" key="2">
    <source>
        <dbReference type="SAM" id="Phobius"/>
    </source>
</evidence>
<feature type="compositionally biased region" description="Basic and acidic residues" evidence="1">
    <location>
        <begin position="22"/>
        <end position="32"/>
    </location>
</feature>
<organism evidence="3 4">
    <name type="scientific">Variovorax humicola</name>
    <dbReference type="NCBI Taxonomy" id="1769758"/>
    <lineage>
        <taxon>Bacteria</taxon>
        <taxon>Pseudomonadati</taxon>
        <taxon>Pseudomonadota</taxon>
        <taxon>Betaproteobacteria</taxon>
        <taxon>Burkholderiales</taxon>
        <taxon>Comamonadaceae</taxon>
        <taxon>Variovorax</taxon>
    </lineage>
</organism>
<dbReference type="Proteomes" id="UP001363010">
    <property type="component" value="Unassembled WGS sequence"/>
</dbReference>
<keyword evidence="4" id="KW-1185">Reference proteome</keyword>
<dbReference type="EMBL" id="JBBKZV010000009">
    <property type="protein sequence ID" value="MEJ8823757.1"/>
    <property type="molecule type" value="Genomic_DNA"/>
</dbReference>
<name>A0ABU8W172_9BURK</name>
<gene>
    <name evidence="3" type="ORF">WKW80_17225</name>
</gene>
<proteinExistence type="predicted"/>
<dbReference type="RefSeq" id="WP_340364784.1">
    <property type="nucleotide sequence ID" value="NZ_JBBKZV010000009.1"/>
</dbReference>
<keyword evidence="2" id="KW-0812">Transmembrane</keyword>